<accession>A0A1Y5TJM3</accession>
<evidence type="ECO:0008006" key="4">
    <source>
        <dbReference type="Google" id="ProtNLM"/>
    </source>
</evidence>
<reference evidence="2 3" key="1">
    <citation type="submission" date="2017-03" db="EMBL/GenBank/DDBJ databases">
        <authorList>
            <person name="Afonso C.L."/>
            <person name="Miller P.J."/>
            <person name="Scott M.A."/>
            <person name="Spackman E."/>
            <person name="Goraichik I."/>
            <person name="Dimitrov K.M."/>
            <person name="Suarez D.L."/>
            <person name="Swayne D.E."/>
        </authorList>
    </citation>
    <scope>NUCLEOTIDE SEQUENCE [LARGE SCALE GENOMIC DNA]</scope>
    <source>
        <strain evidence="2 3">CECT 8287</strain>
    </source>
</reference>
<feature type="transmembrane region" description="Helical" evidence="1">
    <location>
        <begin position="22"/>
        <end position="40"/>
    </location>
</feature>
<dbReference type="RefSeq" id="WP_085893789.1">
    <property type="nucleotide sequence ID" value="NZ_FWFL01000012.1"/>
</dbReference>
<dbReference type="OrthoDB" id="6369004at2"/>
<sequence>MAKSAFPPESAPAPRPPPLRVAVFRTLARLLAIVLFAVAVQQLMRWAEAWLAASQFDWAVPWLTFAVLLIYALLIAIPFVPGVEIGLSLLMINGADVAPAVWLATTLGLSLAYMVGCKVPFRWLHRVFLDLHMTGACQLLERFEQLPLDERVNFLISRVPRRWGKWVVKYRYLNLAILINIPGNALIGGGGGIALISGMSGVFRVPQALLTIALATAPVPLVVWLFGWKIPWY</sequence>
<dbReference type="Proteomes" id="UP000193827">
    <property type="component" value="Unassembled WGS sequence"/>
</dbReference>
<evidence type="ECO:0000313" key="3">
    <source>
        <dbReference type="Proteomes" id="UP000193827"/>
    </source>
</evidence>
<gene>
    <name evidence="2" type="ORF">PEL8287_03585</name>
</gene>
<evidence type="ECO:0000256" key="1">
    <source>
        <dbReference type="SAM" id="Phobius"/>
    </source>
</evidence>
<protein>
    <recommendedName>
        <fullName evidence="4">SNARE associated Golgi protein</fullName>
    </recommendedName>
</protein>
<keyword evidence="1" id="KW-0812">Transmembrane</keyword>
<keyword evidence="1" id="KW-1133">Transmembrane helix</keyword>
<keyword evidence="3" id="KW-1185">Reference proteome</keyword>
<proteinExistence type="predicted"/>
<dbReference type="EMBL" id="FWFL01000012">
    <property type="protein sequence ID" value="SLN65131.1"/>
    <property type="molecule type" value="Genomic_DNA"/>
</dbReference>
<dbReference type="AlphaFoldDB" id="A0A1Y5TJM3"/>
<evidence type="ECO:0000313" key="2">
    <source>
        <dbReference type="EMBL" id="SLN65131.1"/>
    </source>
</evidence>
<feature type="transmembrane region" description="Helical" evidence="1">
    <location>
        <begin position="208"/>
        <end position="228"/>
    </location>
</feature>
<feature type="transmembrane region" description="Helical" evidence="1">
    <location>
        <begin position="172"/>
        <end position="196"/>
    </location>
</feature>
<feature type="transmembrane region" description="Helical" evidence="1">
    <location>
        <begin position="60"/>
        <end position="80"/>
    </location>
</feature>
<organism evidence="2 3">
    <name type="scientific">Roseovarius litorisediminis</name>
    <dbReference type="NCBI Taxonomy" id="1312363"/>
    <lineage>
        <taxon>Bacteria</taxon>
        <taxon>Pseudomonadati</taxon>
        <taxon>Pseudomonadota</taxon>
        <taxon>Alphaproteobacteria</taxon>
        <taxon>Rhodobacterales</taxon>
        <taxon>Roseobacteraceae</taxon>
        <taxon>Roseovarius</taxon>
    </lineage>
</organism>
<name>A0A1Y5TJM3_9RHOB</name>
<keyword evidence="1" id="KW-0472">Membrane</keyword>